<comment type="subcellular location">
    <subcellularLocation>
        <location evidence="1">Nucleus</location>
    </subcellularLocation>
</comment>
<dbReference type="InterPro" id="IPR011993">
    <property type="entry name" value="PH-like_dom_sf"/>
</dbReference>
<evidence type="ECO:0000256" key="2">
    <source>
        <dbReference type="ARBA" id="ARBA00023242"/>
    </source>
</evidence>
<dbReference type="AlphaFoldDB" id="A0A2K1IBN0"/>
<dbReference type="Gene3D" id="1.25.10.10">
    <property type="entry name" value="Leucine-rich Repeat Variant"/>
    <property type="match status" value="1"/>
</dbReference>
<feature type="compositionally biased region" description="Acidic residues" evidence="3">
    <location>
        <begin position="700"/>
        <end position="717"/>
    </location>
</feature>
<dbReference type="GeneID" id="112277855"/>
<dbReference type="Gramene" id="Pp3c26_3230V3.2">
    <property type="protein sequence ID" value="Pp3c26_3230V3.2"/>
    <property type="gene ID" value="Pp3c26_3230"/>
</dbReference>
<evidence type="ECO:0000259" key="5">
    <source>
        <dbReference type="Pfam" id="PF22972"/>
    </source>
</evidence>
<name>A0A2K1IBN0_PHYPA</name>
<dbReference type="EnsemblPlants" id="Pp3c26_3230V3.2">
    <property type="protein sequence ID" value="Pp3c26_3230V3.2"/>
    <property type="gene ID" value="Pp3c26_3230"/>
</dbReference>
<sequence length="1033" mass="114977">MIASAGRSTHMEFNYLQRVKVYRLNDEGKWDDRGTGHVSVEYLERSDAVGLVVIDEEDNQTLLVHRISTDDIYRRQEDTIISWTDPEVATDLALSFQETMGSTFIWDQISSVQRSIHSPSVAGLDSAGRPGCDDLEHSGTSQDDGGGSEALELPPVELFNLSQIAKVIGEVLPFDKDRLASIVVRNQNYIRKLVKLFRTCEDLENDEGLQSMFRIVKGLISLNDGHIFDIIFSDEYIMDIVGALEYDPGLPIRQNHRTYLLEHVNLKEVVPIHDSATLSKIHQAYRIGYIKDIILPRALDDQTFATMNSIILFNNVSVVSALQNDLAFLSELFSRLRSLETSKKNRRDLVFFVQELCNLKKHPQPAVRSQLFSALVKEGLLDIMKDILKDTDETVQLSGCDILTVIMNNDPALLRGFLVQQAAHTLFSELVSGMVTQSEGGLQAQLLEIIRMLLDSETMEASQVEKSPFLEVFYEKYMDQIVEVLISGCPPEVGVVESSKHVNRQYQIKRPVSPEILGSICDLLCFCVQHHRFRIKYYVIRKHVVEKVLRLTRRKEKYLVVAAVRFLKTCIFLKEEFYHRYIVKNNWFEPIISAFVANGTRYNLLNSAVLELIERIRKDGIKSLIVHLIETYSSELGTIDYVNTFQALKLKYDQMMESPSGFPGGSVVSDGCEHGYSSNSETIGQVGLSESRKRKVECDLDKDEEDHINEDSDDEEDKTVSKLRASSNSKSLSAGSLNKSGLLDQKSPSNVEDTTTAKLRTAGNEQPTKAVILVSQNHVPFRGKFGLVDYEDEEDELPMNLGSKRKDGDGVLVSESDRLLAAVPLSDPIWSNMEDATVAKRKSHSGPDLDQNHANCLKKQRSEMVQETGDSNDSSNVTCIDDLDKLTPSVTGAETRGVAESTNCFQVSASSENPVSKPDSVKIFPFEEPRNGCQEMLALPAGNAIVVDRKTFDSASESDTTTNHVDGGDSGSIVDTDTAGSVFISNGKVSTFSRSANCVLTVAKDKQNVMNGAANSLIEQSSSHKEEVSTSPG</sequence>
<dbReference type="OrthoDB" id="27483at2759"/>
<reference evidence="7" key="3">
    <citation type="submission" date="2020-12" db="UniProtKB">
        <authorList>
            <consortium name="EnsemblPlants"/>
        </authorList>
    </citation>
    <scope>IDENTIFICATION</scope>
</reference>
<feature type="region of interest" description="Disordered" evidence="3">
    <location>
        <begin position="697"/>
        <end position="754"/>
    </location>
</feature>
<reference evidence="6 8" key="2">
    <citation type="journal article" date="2018" name="Plant J.">
        <title>The Physcomitrella patens chromosome-scale assembly reveals moss genome structure and evolution.</title>
        <authorList>
            <person name="Lang D."/>
            <person name="Ullrich K.K."/>
            <person name="Murat F."/>
            <person name="Fuchs J."/>
            <person name="Jenkins J."/>
            <person name="Haas F.B."/>
            <person name="Piednoel M."/>
            <person name="Gundlach H."/>
            <person name="Van Bel M."/>
            <person name="Meyberg R."/>
            <person name="Vives C."/>
            <person name="Morata J."/>
            <person name="Symeonidi A."/>
            <person name="Hiss M."/>
            <person name="Muchero W."/>
            <person name="Kamisugi Y."/>
            <person name="Saleh O."/>
            <person name="Blanc G."/>
            <person name="Decker E.L."/>
            <person name="van Gessel N."/>
            <person name="Grimwood J."/>
            <person name="Hayes R.D."/>
            <person name="Graham S.W."/>
            <person name="Gunter L.E."/>
            <person name="McDaniel S.F."/>
            <person name="Hoernstein S.N.W."/>
            <person name="Larsson A."/>
            <person name="Li F.W."/>
            <person name="Perroud P.F."/>
            <person name="Phillips J."/>
            <person name="Ranjan P."/>
            <person name="Rokshar D.S."/>
            <person name="Rothfels C.J."/>
            <person name="Schneider L."/>
            <person name="Shu S."/>
            <person name="Stevenson D.W."/>
            <person name="Thummler F."/>
            <person name="Tillich M."/>
            <person name="Villarreal Aguilar J.C."/>
            <person name="Widiez T."/>
            <person name="Wong G.K."/>
            <person name="Wymore A."/>
            <person name="Zhang Y."/>
            <person name="Zimmer A.D."/>
            <person name="Quatrano R.S."/>
            <person name="Mayer K.F.X."/>
            <person name="Goodstein D."/>
            <person name="Casacuberta J.M."/>
            <person name="Vandepoele K."/>
            <person name="Reski R."/>
            <person name="Cuming A.C."/>
            <person name="Tuskan G.A."/>
            <person name="Maumus F."/>
            <person name="Salse J."/>
            <person name="Schmutz J."/>
            <person name="Rensing S.A."/>
        </authorList>
    </citation>
    <scope>NUCLEOTIDE SEQUENCE [LARGE SCALE GENOMIC DNA]</scope>
    <source>
        <strain evidence="7 8">cv. Gransden 2004</strain>
    </source>
</reference>
<dbReference type="EnsemblPlants" id="Pp3c26_3230V3.4">
    <property type="protein sequence ID" value="Pp3c26_3230V3.4"/>
    <property type="gene ID" value="Pp3c26_3230"/>
</dbReference>
<dbReference type="Gramene" id="Pp3c26_3230V3.1">
    <property type="protein sequence ID" value="Pp3c26_3230V3.1"/>
    <property type="gene ID" value="Pp3c26_3230"/>
</dbReference>
<feature type="compositionally biased region" description="Basic and acidic residues" evidence="3">
    <location>
        <begin position="1022"/>
        <end position="1033"/>
    </location>
</feature>
<dbReference type="Gramene" id="Pp3c26_3230V3.4">
    <property type="protein sequence ID" value="Pp3c26_3230V3.4"/>
    <property type="gene ID" value="Pp3c26_3230"/>
</dbReference>
<gene>
    <name evidence="7" type="primary">LOC112277855</name>
    <name evidence="6" type="ORF">PHYPA_030169</name>
</gene>
<accession>A0A2K1IBN0</accession>
<dbReference type="STRING" id="3218.A0A2K1IBN0"/>
<dbReference type="EnsemblPlants" id="Pp3c26_3230V3.1">
    <property type="protein sequence ID" value="Pp3c26_3230V3.1"/>
    <property type="gene ID" value="Pp3c26_3230"/>
</dbReference>
<dbReference type="InterPro" id="IPR055236">
    <property type="entry name" value="EVH1_PP4R3"/>
</dbReference>
<dbReference type="PaxDb" id="3218-PP1S306_49V6.1"/>
<reference evidence="6 8" key="1">
    <citation type="journal article" date="2008" name="Science">
        <title>The Physcomitrella genome reveals evolutionary insights into the conquest of land by plants.</title>
        <authorList>
            <person name="Rensing S."/>
            <person name="Lang D."/>
            <person name="Zimmer A."/>
            <person name="Terry A."/>
            <person name="Salamov A."/>
            <person name="Shapiro H."/>
            <person name="Nishiyama T."/>
            <person name="Perroud P.-F."/>
            <person name="Lindquist E."/>
            <person name="Kamisugi Y."/>
            <person name="Tanahashi T."/>
            <person name="Sakakibara K."/>
            <person name="Fujita T."/>
            <person name="Oishi K."/>
            <person name="Shin-I T."/>
            <person name="Kuroki Y."/>
            <person name="Toyoda A."/>
            <person name="Suzuki Y."/>
            <person name="Hashimoto A."/>
            <person name="Yamaguchi K."/>
            <person name="Sugano A."/>
            <person name="Kohara Y."/>
            <person name="Fujiyama A."/>
            <person name="Anterola A."/>
            <person name="Aoki S."/>
            <person name="Ashton N."/>
            <person name="Barbazuk W.B."/>
            <person name="Barker E."/>
            <person name="Bennetzen J."/>
            <person name="Bezanilla M."/>
            <person name="Blankenship R."/>
            <person name="Cho S.H."/>
            <person name="Dutcher S."/>
            <person name="Estelle M."/>
            <person name="Fawcett J.A."/>
            <person name="Gundlach H."/>
            <person name="Hanada K."/>
            <person name="Heyl A."/>
            <person name="Hicks K.A."/>
            <person name="Hugh J."/>
            <person name="Lohr M."/>
            <person name="Mayer K."/>
            <person name="Melkozernov A."/>
            <person name="Murata T."/>
            <person name="Nelson D."/>
            <person name="Pils B."/>
            <person name="Prigge M."/>
            <person name="Reiss B."/>
            <person name="Renner T."/>
            <person name="Rombauts S."/>
            <person name="Rushton P."/>
            <person name="Sanderfoot A."/>
            <person name="Schween G."/>
            <person name="Shiu S.-H."/>
            <person name="Stueber K."/>
            <person name="Theodoulou F.L."/>
            <person name="Tu H."/>
            <person name="Van de Peer Y."/>
            <person name="Verrier P.J."/>
            <person name="Waters E."/>
            <person name="Wood A."/>
            <person name="Yang L."/>
            <person name="Cove D."/>
            <person name="Cuming A."/>
            <person name="Hasebe M."/>
            <person name="Lucas S."/>
            <person name="Mishler D.B."/>
            <person name="Reski R."/>
            <person name="Grigoriev I."/>
            <person name="Quatrano R.S."/>
            <person name="Boore J.L."/>
        </authorList>
    </citation>
    <scope>NUCLEOTIDE SEQUENCE [LARGE SCALE GENOMIC DNA]</scope>
    <source>
        <strain evidence="7 8">cv. Gransden 2004</strain>
    </source>
</reference>
<dbReference type="EMBL" id="ABEU02000026">
    <property type="protein sequence ID" value="PNR26688.1"/>
    <property type="molecule type" value="Genomic_DNA"/>
</dbReference>
<dbReference type="Gene3D" id="2.30.29.30">
    <property type="entry name" value="Pleckstrin-homology domain (PH domain)/Phosphotyrosine-binding domain (PTB)"/>
    <property type="match status" value="1"/>
</dbReference>
<dbReference type="GO" id="GO:0005654">
    <property type="term" value="C:nucleoplasm"/>
    <property type="evidence" value="ECO:0000318"/>
    <property type="project" value="GO_Central"/>
</dbReference>
<dbReference type="SUPFAM" id="SSF48371">
    <property type="entry name" value="ARM repeat"/>
    <property type="match status" value="1"/>
</dbReference>
<dbReference type="InterPro" id="IPR051137">
    <property type="entry name" value="PP4R3-like"/>
</dbReference>
<feature type="region of interest" description="Disordered" evidence="3">
    <location>
        <begin position="1013"/>
        <end position="1033"/>
    </location>
</feature>
<dbReference type="InterPro" id="IPR016024">
    <property type="entry name" value="ARM-type_fold"/>
</dbReference>
<proteinExistence type="predicted"/>
<keyword evidence="2" id="KW-0539">Nucleus</keyword>
<dbReference type="Pfam" id="PF04802">
    <property type="entry name" value="PP4R3"/>
    <property type="match status" value="1"/>
</dbReference>
<feature type="compositionally biased region" description="Low complexity" evidence="3">
    <location>
        <begin position="722"/>
        <end position="743"/>
    </location>
</feature>
<dbReference type="GO" id="GO:0072542">
    <property type="term" value="F:protein phosphatase activator activity"/>
    <property type="evidence" value="ECO:0000318"/>
    <property type="project" value="GO_Central"/>
</dbReference>
<dbReference type="PANTHER" id="PTHR23318">
    <property type="entry name" value="ATP SYNTHASE GAMMA-RELATED"/>
    <property type="match status" value="1"/>
</dbReference>
<dbReference type="InterPro" id="IPR011989">
    <property type="entry name" value="ARM-like"/>
</dbReference>
<dbReference type="EnsemblPlants" id="Pp3c26_3230V3.3">
    <property type="protein sequence ID" value="Pp3c26_3230V3.3"/>
    <property type="gene ID" value="Pp3c26_3230"/>
</dbReference>
<dbReference type="GO" id="GO:0030289">
    <property type="term" value="C:protein phosphatase 4 complex"/>
    <property type="evidence" value="ECO:0000318"/>
    <property type="project" value="GO_Central"/>
</dbReference>
<dbReference type="KEGG" id="ppp:112277855"/>
<dbReference type="FunCoup" id="A0A2K1IBN0">
    <property type="interactions" value="4295"/>
</dbReference>
<dbReference type="Proteomes" id="UP000006727">
    <property type="component" value="Chromosome 26"/>
</dbReference>
<feature type="domain" description="PP4R3 EVH1-like" evidence="5">
    <location>
        <begin position="17"/>
        <end position="116"/>
    </location>
</feature>
<evidence type="ECO:0000313" key="8">
    <source>
        <dbReference type="Proteomes" id="UP000006727"/>
    </source>
</evidence>
<dbReference type="Gramene" id="Pp3c26_3230V3.3">
    <property type="protein sequence ID" value="Pp3c26_3230V3.3"/>
    <property type="gene ID" value="Pp3c26_3230"/>
</dbReference>
<evidence type="ECO:0000313" key="6">
    <source>
        <dbReference type="EMBL" id="PNR26688.1"/>
    </source>
</evidence>
<keyword evidence="8" id="KW-1185">Reference proteome</keyword>
<protein>
    <submittedName>
        <fullName evidence="6 7">Uncharacterized protein</fullName>
    </submittedName>
</protein>
<evidence type="ECO:0000256" key="1">
    <source>
        <dbReference type="ARBA" id="ARBA00004123"/>
    </source>
</evidence>
<dbReference type="Pfam" id="PF22972">
    <property type="entry name" value="EVH1_PP4R3"/>
    <property type="match status" value="1"/>
</dbReference>
<dbReference type="SUPFAM" id="SSF50729">
    <property type="entry name" value="PH domain-like"/>
    <property type="match status" value="1"/>
</dbReference>
<evidence type="ECO:0000259" key="4">
    <source>
        <dbReference type="Pfam" id="PF04802"/>
    </source>
</evidence>
<feature type="region of interest" description="Disordered" evidence="3">
    <location>
        <begin position="122"/>
        <end position="149"/>
    </location>
</feature>
<dbReference type="PANTHER" id="PTHR23318:SF0">
    <property type="entry name" value="SERINE_THREONINE-PROTEIN PHOSPHATASE 4 REGULATORY SUBUNIT 3"/>
    <property type="match status" value="1"/>
</dbReference>
<dbReference type="InterPro" id="IPR006887">
    <property type="entry name" value="P4R3-like_central_dom"/>
</dbReference>
<dbReference type="RefSeq" id="XP_024366409.1">
    <property type="nucleotide sequence ID" value="XM_024510641.2"/>
</dbReference>
<feature type="domain" description="Serine/threonine-protein phosphatase 4 regulatory subunit 3-like central" evidence="4">
    <location>
        <begin position="170"/>
        <end position="654"/>
    </location>
</feature>
<evidence type="ECO:0000313" key="7">
    <source>
        <dbReference type="EnsemblPlants" id="Pp3c26_3230V3.1"/>
    </source>
</evidence>
<evidence type="ECO:0000256" key="3">
    <source>
        <dbReference type="SAM" id="MobiDB-lite"/>
    </source>
</evidence>
<organism evidence="6">
    <name type="scientific">Physcomitrium patens</name>
    <name type="common">Spreading-leaved earth moss</name>
    <name type="synonym">Physcomitrella patens</name>
    <dbReference type="NCBI Taxonomy" id="3218"/>
    <lineage>
        <taxon>Eukaryota</taxon>
        <taxon>Viridiplantae</taxon>
        <taxon>Streptophyta</taxon>
        <taxon>Embryophyta</taxon>
        <taxon>Bryophyta</taxon>
        <taxon>Bryophytina</taxon>
        <taxon>Bryopsida</taxon>
        <taxon>Funariidae</taxon>
        <taxon>Funariales</taxon>
        <taxon>Funariaceae</taxon>
        <taxon>Physcomitrium</taxon>
    </lineage>
</organism>